<dbReference type="SUPFAM" id="SSF53901">
    <property type="entry name" value="Thiolase-like"/>
    <property type="match status" value="2"/>
</dbReference>
<dbReference type="InterPro" id="IPR020843">
    <property type="entry name" value="ER"/>
</dbReference>
<dbReference type="OrthoDB" id="6420545at2759"/>
<keyword evidence="2" id="KW-0444">Lipid biosynthesis</keyword>
<feature type="domain" description="Ketosynthase family 3 (KS3)" evidence="13">
    <location>
        <begin position="1"/>
        <end position="245"/>
    </location>
</feature>
<evidence type="ECO:0000259" key="14">
    <source>
        <dbReference type="PROSITE" id="PS52019"/>
    </source>
</evidence>
<evidence type="ECO:0000259" key="13">
    <source>
        <dbReference type="PROSITE" id="PS52004"/>
    </source>
</evidence>
<reference evidence="15" key="1">
    <citation type="submission" date="2020-11" db="EMBL/GenBank/DDBJ databases">
        <authorList>
            <person name="Tran Van P."/>
        </authorList>
    </citation>
    <scope>NUCLEOTIDE SEQUENCE</scope>
</reference>
<dbReference type="Pfam" id="PF00698">
    <property type="entry name" value="Acyl_transf_1"/>
    <property type="match status" value="1"/>
</dbReference>
<evidence type="ECO:0000256" key="5">
    <source>
        <dbReference type="ARBA" id="ARBA00022832"/>
    </source>
</evidence>
<dbReference type="Gene3D" id="3.40.50.720">
    <property type="entry name" value="NAD(P)-binding Rossmann-like Domain"/>
    <property type="match status" value="1"/>
</dbReference>
<feature type="domain" description="PKS/mFAS DH" evidence="14">
    <location>
        <begin position="767"/>
        <end position="1028"/>
    </location>
</feature>
<dbReference type="SUPFAM" id="SSF55048">
    <property type="entry name" value="Probable ACP-binding domain of malonyl-CoA ACP transacylase"/>
    <property type="match status" value="1"/>
</dbReference>
<evidence type="ECO:0000256" key="10">
    <source>
        <dbReference type="ARBA" id="ARBA00023268"/>
    </source>
</evidence>
<keyword evidence="3" id="KW-0597">Phosphoprotein</keyword>
<dbReference type="InterPro" id="IPR029063">
    <property type="entry name" value="SAM-dependent_MTases_sf"/>
</dbReference>
<feature type="region of interest" description="N-terminal hotdog fold" evidence="11">
    <location>
        <begin position="767"/>
        <end position="885"/>
    </location>
</feature>
<keyword evidence="9" id="KW-0275">Fatty acid biosynthesis</keyword>
<evidence type="ECO:0000256" key="1">
    <source>
        <dbReference type="ARBA" id="ARBA00022450"/>
    </source>
</evidence>
<protein>
    <submittedName>
        <fullName evidence="15">Uncharacterized protein</fullName>
    </submittedName>
</protein>
<dbReference type="Gene3D" id="3.90.180.10">
    <property type="entry name" value="Medium-chain alcohol dehydrogenases, catalytic domain"/>
    <property type="match status" value="1"/>
</dbReference>
<feature type="domain" description="Carrier" evidence="12">
    <location>
        <begin position="2036"/>
        <end position="2112"/>
    </location>
</feature>
<keyword evidence="1" id="KW-0596">Phosphopantetheine</keyword>
<dbReference type="InterPro" id="IPR050091">
    <property type="entry name" value="PKS_NRPS_Biosynth_Enz"/>
</dbReference>
<dbReference type="GO" id="GO:0004312">
    <property type="term" value="F:fatty acid synthase activity"/>
    <property type="evidence" value="ECO:0007669"/>
    <property type="project" value="TreeGrafter"/>
</dbReference>
<keyword evidence="6" id="KW-0521">NADP</keyword>
<dbReference type="EMBL" id="OC914918">
    <property type="protein sequence ID" value="CAD7637501.1"/>
    <property type="molecule type" value="Genomic_DNA"/>
</dbReference>
<dbReference type="SUPFAM" id="SSF50129">
    <property type="entry name" value="GroES-like"/>
    <property type="match status" value="1"/>
</dbReference>
<dbReference type="InterPro" id="IPR049900">
    <property type="entry name" value="PKS_mFAS_DH"/>
</dbReference>
<dbReference type="PANTHER" id="PTHR43775:SF7">
    <property type="entry name" value="FATTY ACID SYNTHASE"/>
    <property type="match status" value="1"/>
</dbReference>
<keyword evidence="7" id="KW-0560">Oxidoreductase</keyword>
<dbReference type="SUPFAM" id="SSF52151">
    <property type="entry name" value="FabD/lysophospholipase-like"/>
    <property type="match status" value="1"/>
</dbReference>
<dbReference type="InterPro" id="IPR036291">
    <property type="entry name" value="NAD(P)-bd_dom_sf"/>
</dbReference>
<dbReference type="InterPro" id="IPR042104">
    <property type="entry name" value="PKS_dehydratase_sf"/>
</dbReference>
<organism evidence="15">
    <name type="scientific">Oppiella nova</name>
    <dbReference type="NCBI Taxonomy" id="334625"/>
    <lineage>
        <taxon>Eukaryota</taxon>
        <taxon>Metazoa</taxon>
        <taxon>Ecdysozoa</taxon>
        <taxon>Arthropoda</taxon>
        <taxon>Chelicerata</taxon>
        <taxon>Arachnida</taxon>
        <taxon>Acari</taxon>
        <taxon>Acariformes</taxon>
        <taxon>Sarcoptiformes</taxon>
        <taxon>Oribatida</taxon>
        <taxon>Brachypylina</taxon>
        <taxon>Oppioidea</taxon>
        <taxon>Oppiidae</taxon>
        <taxon>Oppiella</taxon>
    </lineage>
</organism>
<dbReference type="InterPro" id="IPR011032">
    <property type="entry name" value="GroES-like_sf"/>
</dbReference>
<keyword evidence="8" id="KW-0443">Lipid metabolism</keyword>
<dbReference type="Pfam" id="PF08659">
    <property type="entry name" value="KR"/>
    <property type="match status" value="1"/>
</dbReference>
<keyword evidence="5" id="KW-0276">Fatty acid metabolism</keyword>
<dbReference type="EMBL" id="CAJPVJ010000093">
    <property type="protein sequence ID" value="CAG2160697.1"/>
    <property type="molecule type" value="Genomic_DNA"/>
</dbReference>
<evidence type="ECO:0000256" key="4">
    <source>
        <dbReference type="ARBA" id="ARBA00022679"/>
    </source>
</evidence>
<dbReference type="InterPro" id="IPR057326">
    <property type="entry name" value="KR_dom"/>
</dbReference>
<evidence type="ECO:0000313" key="16">
    <source>
        <dbReference type="Proteomes" id="UP000728032"/>
    </source>
</evidence>
<dbReference type="Pfam" id="PF21149">
    <property type="entry name" value="FAS_pseudo-KR"/>
    <property type="match status" value="1"/>
</dbReference>
<dbReference type="InterPro" id="IPR014043">
    <property type="entry name" value="Acyl_transferase_dom"/>
</dbReference>
<dbReference type="PROSITE" id="PS50075">
    <property type="entry name" value="CARRIER"/>
    <property type="match status" value="1"/>
</dbReference>
<keyword evidence="4" id="KW-0808">Transferase</keyword>
<dbReference type="InterPro" id="IPR036736">
    <property type="entry name" value="ACP-like_sf"/>
</dbReference>
<accession>A0A7R9Q9P9</accession>
<dbReference type="InterPro" id="IPR016039">
    <property type="entry name" value="Thiolase-like"/>
</dbReference>
<dbReference type="FunFam" id="3.90.180.10:FF:000015">
    <property type="entry name" value="Fatty acid synthase"/>
    <property type="match status" value="1"/>
</dbReference>
<evidence type="ECO:0000259" key="12">
    <source>
        <dbReference type="PROSITE" id="PS50075"/>
    </source>
</evidence>
<dbReference type="Gene3D" id="1.10.1200.10">
    <property type="entry name" value="ACP-like"/>
    <property type="match status" value="1"/>
</dbReference>
<proteinExistence type="predicted"/>
<evidence type="ECO:0000256" key="2">
    <source>
        <dbReference type="ARBA" id="ARBA00022516"/>
    </source>
</evidence>
<dbReference type="Gene3D" id="3.40.50.150">
    <property type="entry name" value="Vaccinia Virus protein VP39"/>
    <property type="match status" value="1"/>
</dbReference>
<dbReference type="GO" id="GO:0004315">
    <property type="term" value="F:3-oxoacyl-[acyl-carrier-protein] synthase activity"/>
    <property type="evidence" value="ECO:0007669"/>
    <property type="project" value="InterPro"/>
</dbReference>
<dbReference type="CDD" id="cd00833">
    <property type="entry name" value="PKS"/>
    <property type="match status" value="1"/>
</dbReference>
<dbReference type="Pfam" id="PF00550">
    <property type="entry name" value="PP-binding"/>
    <property type="match status" value="1"/>
</dbReference>
<dbReference type="Gene3D" id="3.10.129.110">
    <property type="entry name" value="Polyketide synthase dehydratase"/>
    <property type="match status" value="1"/>
</dbReference>
<evidence type="ECO:0000256" key="9">
    <source>
        <dbReference type="ARBA" id="ARBA00023160"/>
    </source>
</evidence>
<dbReference type="Proteomes" id="UP000728032">
    <property type="component" value="Unassembled WGS sequence"/>
</dbReference>
<feature type="region of interest" description="C-terminal hotdog fold" evidence="11">
    <location>
        <begin position="901"/>
        <end position="1028"/>
    </location>
</feature>
<dbReference type="PROSITE" id="PS52004">
    <property type="entry name" value="KS3_2"/>
    <property type="match status" value="1"/>
</dbReference>
<dbReference type="GO" id="GO:0006633">
    <property type="term" value="P:fatty acid biosynthetic process"/>
    <property type="evidence" value="ECO:0007669"/>
    <property type="project" value="UniProtKB-UniPathway"/>
</dbReference>
<keyword evidence="16" id="KW-1185">Reference proteome</keyword>
<dbReference type="Gene3D" id="3.40.366.10">
    <property type="entry name" value="Malonyl-Coenzyme A Acyl Carrier Protein, domain 2"/>
    <property type="match status" value="1"/>
</dbReference>
<dbReference type="InterPro" id="IPR020841">
    <property type="entry name" value="PKS_Beta-ketoAc_synthase_dom"/>
</dbReference>
<evidence type="ECO:0000256" key="8">
    <source>
        <dbReference type="ARBA" id="ARBA00023098"/>
    </source>
</evidence>
<dbReference type="Gene3D" id="3.30.70.3290">
    <property type="match status" value="1"/>
</dbReference>
<dbReference type="InterPro" id="IPR018201">
    <property type="entry name" value="Ketoacyl_synth_AS"/>
</dbReference>
<dbReference type="PROSITE" id="PS00606">
    <property type="entry name" value="KS3_1"/>
    <property type="match status" value="1"/>
</dbReference>
<dbReference type="Pfam" id="PF00109">
    <property type="entry name" value="ketoacyl-synt"/>
    <property type="match status" value="1"/>
</dbReference>
<evidence type="ECO:0000313" key="15">
    <source>
        <dbReference type="EMBL" id="CAD7637501.1"/>
    </source>
</evidence>
<dbReference type="InterPro" id="IPR016036">
    <property type="entry name" value="Malonyl_transacylase_ACP-bd"/>
</dbReference>
<dbReference type="Pfam" id="PF16197">
    <property type="entry name" value="KAsynt_C_assoc"/>
    <property type="match status" value="1"/>
</dbReference>
<dbReference type="SMART" id="SM00829">
    <property type="entry name" value="PKS_ER"/>
    <property type="match status" value="1"/>
</dbReference>
<dbReference type="UniPathway" id="UPA00094"/>
<evidence type="ECO:0000256" key="3">
    <source>
        <dbReference type="ARBA" id="ARBA00022553"/>
    </source>
</evidence>
<dbReference type="InterPro" id="IPR014030">
    <property type="entry name" value="Ketoacyl_synth_N"/>
</dbReference>
<evidence type="ECO:0000256" key="11">
    <source>
        <dbReference type="PROSITE-ProRule" id="PRU01363"/>
    </source>
</evidence>
<dbReference type="CDD" id="cd05195">
    <property type="entry name" value="enoyl_red"/>
    <property type="match status" value="1"/>
</dbReference>
<dbReference type="SUPFAM" id="SSF51735">
    <property type="entry name" value="NAD(P)-binding Rossmann-fold domains"/>
    <property type="match status" value="2"/>
</dbReference>
<dbReference type="PROSITE" id="PS52019">
    <property type="entry name" value="PKS_MFAS_DH"/>
    <property type="match status" value="1"/>
</dbReference>
<dbReference type="SMART" id="SM00825">
    <property type="entry name" value="PKS_KS"/>
    <property type="match status" value="1"/>
</dbReference>
<dbReference type="GO" id="GO:0031177">
    <property type="term" value="F:phosphopantetheine binding"/>
    <property type="evidence" value="ECO:0007669"/>
    <property type="project" value="InterPro"/>
</dbReference>
<dbReference type="InterPro" id="IPR013968">
    <property type="entry name" value="PKS_KR"/>
</dbReference>
<sequence length="2112" mass="237868">MCADLFNTPMGMGKLDNLEKFDADFFGCNDVEPNNMDAQMRLLLERVWEAIWDSGNDPAYLSGTNTGVFIGNCFDEILNAHSSVGTIPLYKQYIATQISHRFNLRGPSMAVDTACASSFSGLNEALTYMRHGIIDNAIVCGINLGLNPLMQFQFYKLNMLSPDGRCKCLDESANGYAKGEAVVAIILQRKPAAKRIYATLIHTKTNNDGYEEMGITFPTWESQRDLMIATYNEAGINPHDVEYVEGIQKGLLQPVYKNWPFTGVYAGLNNFGFGGSNIHVIIKCPKIKPSIDNNKVVDKIPRLVNMCGRDETGVNYFFEKLLETPNKITRELLAMVNDISKTAPFKTNAGYMGMGSRGYILIDSMDKLKEIKTFNAKEIKEKDREVWFILSGMGTQWQAMAKNLIRIDVFEKSIRNLCEIMKKYSIDLWDLLTNDKQDIMGSVLNSFITIAAIQIALIDLLEELGVKPDGIVGHSIGELTCAYADKCLTAEETIIMAYWRGKCIESNKSCVGRMAAVGMGAKEAKTIVPSNVFIACDNSDDSVTVSGDNRAVEDFVKYLKDKSIFAANVESCGIPFHSPLMYPIGEQLTGRLKNVMPETRKMSTKWVSANFNNTSKSLSSNYFVDNLLYPIRFNEAIKQIPDNAIVVEIAPHSLLQSIVKRSLGPNISYVPLMKRNENNLNLLLSSVGTLYTLGLNPQIEKLYPKVQYPVSNGTKFISPLIKWIHDKNYVVTTYPEFFSGCQASATRSTKCNLLWIHDKNYVVTTYPEFFSGCQASATRSTKCNLLDKEDQYVTGHVIDGRNLYPGTGYLLQVWKHLAGSNNAEFDEVAVEFRDVIFHRATIVQHNKEIEFKTTIDLSNGDFVLSESNAVVVTGNIQVLNKGLEYQYYLEENSYKISKSENLVLQKQDIYTGLRLRGYDYGQTFQCVSEAYVEDRKVKALVDWTDNWVAFTDNMIQIMIVGVDTKGLFIPVRLDMIRFDPKLLLSEVESVGDNPRIEAIFDYDTRIGVAKGLEYRGLKTNLISRNLNLNKVVQGHYSFEAYDGPVTFEGQALTEYRAVCDKLAESVHKKFEMLRGVGKNANIISTKTEKVDKALKGKDRYLYPFLLDLQNANKYDLDAIKENKYFEDLDDDLMLSSLYNKWLIDVQIMTVYDNKKPGELSVLELNDSYEPIQPSVVHSLDPHEYYVKLVYNTASRSPTDTKVTEWPASDSTVPLSFKDLDLIVYKNDNNSSINLSDLCQSAWDSLKDYAFFEIVFRDKFTSSEKLIRYLLDRKSQTMDGKQIKSEAEKCGFTYISWNRNQFGANAMLFRKMTTNIELDKQVIIEVDNNYNNWLSKVQEEMKSVHNKPDGENIWLIANNTSKNGILGLIYSLRREVNGMRIKSIFNYDGINDKFLDNRNLLSEIIKKDLVYNVFKDNRWGFYKANFRSLQKTVMAEHCFLNNSNKGDLSSLKWFECQHKLWPIGRKDEQMLCKIYYSALNFRDIMLASGRLPADALPGDMALHDCILGLEFSGRDENGNRVMGMIPSKALATTCIVDDPDFLWPIPDNWTMEEASTVPCVYSTAYYSLIIRGNLKKGEKVLIHSGSGGVGQAAINICLSMDCEVFITVGSDAKREYLKKKFPKLTDRQFSSSRDLSFKTHVMNATQGKGVDLVLNSLSDDKLKASVECLAHNGRFLEIGKYDMSVNSRLDMSEMIKNKSFHGILLDALFTTDENTPKSVLKDRKRIWELIDAGIKSGTVKPLDSSIFSVDESEEAFRFMSSGKHMGKVVIKIRDEEPEGQRMSTKPLLIEAIPRTVFNANKVYIVSGGLGGFGLELIDWMCERGAQKFLVTSRSGLKDSYQKSKIKRLQTRMGADIHIVTDLDLTSPKEATQLFNIASQLGPIGGLFHLSLVLADTIFENQSEETFKIVCHSKSDQFTILDIISRKYCPDIDYFVAFSSGVTSRGNVGQTNYGFSNSIMDRVCDVRKADGYNALSIQWGVIGDVGVVVKSTGRDDIVIIGTVAQRMPSCLQTMDTLLQSDHPVCMSFVKCEPKLESSGGKENFMKKLAHILGMDDIKKVDPNTKLLKLGMDSLMAVEVQLSIEREFGTVLTAQEIRELSIARVLEIGTNSEAK</sequence>
<dbReference type="PANTHER" id="PTHR43775">
    <property type="entry name" value="FATTY ACID SYNTHASE"/>
    <property type="match status" value="1"/>
</dbReference>
<gene>
    <name evidence="15" type="ORF">ONB1V03_LOCUS852</name>
</gene>
<feature type="active site" description="Proton donor; for dehydratase activity" evidence="11">
    <location>
        <position position="952"/>
    </location>
</feature>
<dbReference type="SMART" id="SM00822">
    <property type="entry name" value="PKS_KR"/>
    <property type="match status" value="1"/>
</dbReference>
<name>A0A7R9Q9P9_9ACAR</name>
<keyword evidence="10" id="KW-0511">Multifunctional enzyme</keyword>
<dbReference type="InterPro" id="IPR020806">
    <property type="entry name" value="PKS_PP-bd"/>
</dbReference>
<dbReference type="FunFam" id="3.40.50.720:FF:000209">
    <property type="entry name" value="Polyketide synthase Pks12"/>
    <property type="match status" value="1"/>
</dbReference>
<dbReference type="Pfam" id="PF13602">
    <property type="entry name" value="ADH_zinc_N_2"/>
    <property type="match status" value="1"/>
</dbReference>
<dbReference type="SUPFAM" id="SSF47336">
    <property type="entry name" value="ACP-like"/>
    <property type="match status" value="1"/>
</dbReference>
<dbReference type="GO" id="GO:0016491">
    <property type="term" value="F:oxidoreductase activity"/>
    <property type="evidence" value="ECO:0007669"/>
    <property type="project" value="UniProtKB-KW"/>
</dbReference>
<dbReference type="SMART" id="SM00823">
    <property type="entry name" value="PKS_PP"/>
    <property type="match status" value="1"/>
</dbReference>
<dbReference type="InterPro" id="IPR001227">
    <property type="entry name" value="Ac_transferase_dom_sf"/>
</dbReference>
<dbReference type="InterPro" id="IPR032821">
    <property type="entry name" value="PKS_assoc"/>
</dbReference>
<dbReference type="SMART" id="SM00827">
    <property type="entry name" value="PKS_AT"/>
    <property type="match status" value="1"/>
</dbReference>
<dbReference type="InterPro" id="IPR009081">
    <property type="entry name" value="PP-bd_ACP"/>
</dbReference>
<evidence type="ECO:0000256" key="6">
    <source>
        <dbReference type="ARBA" id="ARBA00022857"/>
    </source>
</evidence>
<feature type="active site" description="Proton acceptor; for dehydratase activity" evidence="11">
    <location>
        <position position="796"/>
    </location>
</feature>
<dbReference type="InterPro" id="IPR016035">
    <property type="entry name" value="Acyl_Trfase/lysoPLipase"/>
</dbReference>
<dbReference type="Gene3D" id="3.40.47.10">
    <property type="match status" value="1"/>
</dbReference>
<evidence type="ECO:0000256" key="7">
    <source>
        <dbReference type="ARBA" id="ARBA00023002"/>
    </source>
</evidence>
<dbReference type="InterPro" id="IPR049391">
    <property type="entry name" value="FAS_pseudo-KR"/>
</dbReference>